<dbReference type="AlphaFoldDB" id="A0A517PYV0"/>
<dbReference type="CDD" id="cd19971">
    <property type="entry name" value="PBP1_ABC_sugar_binding-like"/>
    <property type="match status" value="1"/>
</dbReference>
<proteinExistence type="inferred from homology"/>
<dbReference type="PROSITE" id="PS51257">
    <property type="entry name" value="PROKAR_LIPOPROTEIN"/>
    <property type="match status" value="1"/>
</dbReference>
<feature type="domain" description="Periplasmic binding protein" evidence="5">
    <location>
        <begin position="51"/>
        <end position="304"/>
    </location>
</feature>
<dbReference type="RefSeq" id="WP_145193289.1">
    <property type="nucleotide sequence ID" value="NZ_CP036266.1"/>
</dbReference>
<dbReference type="PANTHER" id="PTHR46847">
    <property type="entry name" value="D-ALLOSE-BINDING PERIPLASMIC PROTEIN-RELATED"/>
    <property type="match status" value="1"/>
</dbReference>
<evidence type="ECO:0000256" key="1">
    <source>
        <dbReference type="ARBA" id="ARBA00004196"/>
    </source>
</evidence>
<protein>
    <submittedName>
        <fullName evidence="6">D-ribose-binding periplasmic protein</fullName>
    </submittedName>
</protein>
<dbReference type="OrthoDB" id="250606at2"/>
<dbReference type="Gene3D" id="3.40.50.2300">
    <property type="match status" value="2"/>
</dbReference>
<dbReference type="EMBL" id="CP036266">
    <property type="protein sequence ID" value="QDT24528.1"/>
    <property type="molecule type" value="Genomic_DNA"/>
</dbReference>
<sequence length="329" mass="35131" precursor="true">MNKALRFLISSSLLLLFAPLLSGCNDSSAPGTGSDPAQAEGNTAPPGRLFGASFQTLNNPFFVDLGNGLQKELAAHGDELIILDAQFNSLKQKNDLSDLILKDVAGIFVNPVNWEGLKGSLLEAQRKNVPIIIVDAPVKESDEELIVCTVASDNVRAGQLAAEALAKVNPKAKLVVLHLSVNKACIDRVAGFKETLQKYPDMEILDVQEAKGTTEGARPVMRDLIGRYPDLNAVFAINDPNALGVISALDSANKLDDVTIVTVDGSQAGIKAIQAGKLHSTSAQFPKEIGKIAAEKMLAHLNGEPVEKDVKVRVELITTENAEQHLEAD</sequence>
<reference evidence="6 7" key="1">
    <citation type="submission" date="2019-02" db="EMBL/GenBank/DDBJ databases">
        <title>Deep-cultivation of Planctomycetes and their phenomic and genomic characterization uncovers novel biology.</title>
        <authorList>
            <person name="Wiegand S."/>
            <person name="Jogler M."/>
            <person name="Boedeker C."/>
            <person name="Pinto D."/>
            <person name="Vollmers J."/>
            <person name="Rivas-Marin E."/>
            <person name="Kohn T."/>
            <person name="Peeters S.H."/>
            <person name="Heuer A."/>
            <person name="Rast P."/>
            <person name="Oberbeckmann S."/>
            <person name="Bunk B."/>
            <person name="Jeske O."/>
            <person name="Meyerdierks A."/>
            <person name="Storesund J.E."/>
            <person name="Kallscheuer N."/>
            <person name="Luecker S."/>
            <person name="Lage O.M."/>
            <person name="Pohl T."/>
            <person name="Merkel B.J."/>
            <person name="Hornburger P."/>
            <person name="Mueller R.-W."/>
            <person name="Bruemmer F."/>
            <person name="Labrenz M."/>
            <person name="Spormann A.M."/>
            <person name="Op den Camp H."/>
            <person name="Overmann J."/>
            <person name="Amann R."/>
            <person name="Jetten M.S.M."/>
            <person name="Mascher T."/>
            <person name="Medema M.H."/>
            <person name="Devos D.P."/>
            <person name="Kaster A.-K."/>
            <person name="Ovreas L."/>
            <person name="Rohde M."/>
            <person name="Galperin M.Y."/>
            <person name="Jogler C."/>
        </authorList>
    </citation>
    <scope>NUCLEOTIDE SEQUENCE [LARGE SCALE GENOMIC DNA]</scope>
    <source>
        <strain evidence="6 7">HG66A1</strain>
    </source>
</reference>
<evidence type="ECO:0000313" key="6">
    <source>
        <dbReference type="EMBL" id="QDT24528.1"/>
    </source>
</evidence>
<keyword evidence="3 4" id="KW-0732">Signal</keyword>
<evidence type="ECO:0000256" key="4">
    <source>
        <dbReference type="SAM" id="SignalP"/>
    </source>
</evidence>
<accession>A0A517PYV0</accession>
<name>A0A517PYV0_9PLAN</name>
<feature type="signal peptide" evidence="4">
    <location>
        <begin position="1"/>
        <end position="22"/>
    </location>
</feature>
<feature type="chain" id="PRO_5021892439" evidence="4">
    <location>
        <begin position="23"/>
        <end position="329"/>
    </location>
</feature>
<dbReference type="InterPro" id="IPR025997">
    <property type="entry name" value="SBP_2_dom"/>
</dbReference>
<dbReference type="GO" id="GO:0030313">
    <property type="term" value="C:cell envelope"/>
    <property type="evidence" value="ECO:0007669"/>
    <property type="project" value="UniProtKB-SubCell"/>
</dbReference>
<organism evidence="6 7">
    <name type="scientific">Gimesia chilikensis</name>
    <dbReference type="NCBI Taxonomy" id="2605989"/>
    <lineage>
        <taxon>Bacteria</taxon>
        <taxon>Pseudomonadati</taxon>
        <taxon>Planctomycetota</taxon>
        <taxon>Planctomycetia</taxon>
        <taxon>Planctomycetales</taxon>
        <taxon>Planctomycetaceae</taxon>
        <taxon>Gimesia</taxon>
    </lineage>
</organism>
<dbReference type="InterPro" id="IPR028082">
    <property type="entry name" value="Peripla_BP_I"/>
</dbReference>
<dbReference type="Pfam" id="PF13407">
    <property type="entry name" value="Peripla_BP_4"/>
    <property type="match status" value="1"/>
</dbReference>
<keyword evidence="7" id="KW-1185">Reference proteome</keyword>
<gene>
    <name evidence="6" type="primary">rbsB_3</name>
    <name evidence="6" type="ORF">HG66A1_63620</name>
</gene>
<comment type="similarity">
    <text evidence="2">Belongs to the bacterial solute-binding protein 2 family.</text>
</comment>
<comment type="subcellular location">
    <subcellularLocation>
        <location evidence="1">Cell envelope</location>
    </subcellularLocation>
</comment>
<evidence type="ECO:0000259" key="5">
    <source>
        <dbReference type="Pfam" id="PF13407"/>
    </source>
</evidence>
<dbReference type="PANTHER" id="PTHR46847:SF1">
    <property type="entry name" value="D-ALLOSE-BINDING PERIPLASMIC PROTEIN-RELATED"/>
    <property type="match status" value="1"/>
</dbReference>
<dbReference type="GO" id="GO:0030246">
    <property type="term" value="F:carbohydrate binding"/>
    <property type="evidence" value="ECO:0007669"/>
    <property type="project" value="UniProtKB-ARBA"/>
</dbReference>
<evidence type="ECO:0000256" key="2">
    <source>
        <dbReference type="ARBA" id="ARBA00007639"/>
    </source>
</evidence>
<evidence type="ECO:0000256" key="3">
    <source>
        <dbReference type="ARBA" id="ARBA00022729"/>
    </source>
</evidence>
<evidence type="ECO:0000313" key="7">
    <source>
        <dbReference type="Proteomes" id="UP000320421"/>
    </source>
</evidence>
<dbReference type="SUPFAM" id="SSF53822">
    <property type="entry name" value="Periplasmic binding protein-like I"/>
    <property type="match status" value="1"/>
</dbReference>
<dbReference type="Proteomes" id="UP000320421">
    <property type="component" value="Chromosome"/>
</dbReference>